<evidence type="ECO:0000313" key="4">
    <source>
        <dbReference type="Proteomes" id="UP000075840"/>
    </source>
</evidence>
<proteinExistence type="predicted"/>
<accession>A0A8W7MT74</accession>
<dbReference type="AlphaFoldDB" id="A0A8W7MT74"/>
<evidence type="ECO:0000256" key="1">
    <source>
        <dbReference type="SAM" id="MobiDB-lite"/>
    </source>
</evidence>
<organism evidence="3 4">
    <name type="scientific">Anopheles arabiensis</name>
    <name type="common">Mosquito</name>
    <dbReference type="NCBI Taxonomy" id="7173"/>
    <lineage>
        <taxon>Eukaryota</taxon>
        <taxon>Metazoa</taxon>
        <taxon>Ecdysozoa</taxon>
        <taxon>Arthropoda</taxon>
        <taxon>Hexapoda</taxon>
        <taxon>Insecta</taxon>
        <taxon>Pterygota</taxon>
        <taxon>Neoptera</taxon>
        <taxon>Endopterygota</taxon>
        <taxon>Diptera</taxon>
        <taxon>Nematocera</taxon>
        <taxon>Culicoidea</taxon>
        <taxon>Culicidae</taxon>
        <taxon>Anophelinae</taxon>
        <taxon>Anopheles</taxon>
    </lineage>
</organism>
<evidence type="ECO:0000259" key="2">
    <source>
        <dbReference type="Pfam" id="PF16064"/>
    </source>
</evidence>
<feature type="domain" description="DUF4806" evidence="2">
    <location>
        <begin position="212"/>
        <end position="298"/>
    </location>
</feature>
<protein>
    <recommendedName>
        <fullName evidence="2">DUF4806 domain-containing protein</fullName>
    </recommendedName>
</protein>
<reference evidence="3" key="1">
    <citation type="submission" date="2022-08" db="UniProtKB">
        <authorList>
            <consortium name="EnsemblMetazoa"/>
        </authorList>
    </citation>
    <scope>IDENTIFICATION</scope>
    <source>
        <strain evidence="3">Dongola</strain>
    </source>
</reference>
<dbReference type="Pfam" id="PF16064">
    <property type="entry name" value="DUF4806"/>
    <property type="match status" value="1"/>
</dbReference>
<keyword evidence="4" id="KW-1185">Reference proteome</keyword>
<dbReference type="EMBL" id="APCN01005128">
    <property type="status" value="NOT_ANNOTATED_CDS"/>
    <property type="molecule type" value="Genomic_DNA"/>
</dbReference>
<sequence>MGFSIVETLGPKGYGELCLVPDGWVQGTSSGKYYLLWPNIPGKLASKLVRNANSVPESGWTRQECCVKRSNISSYETGTKILAEMSDESSTDYMEQGTTQHITIGNYEQIFAQRVLENDAMETVNYDLDTSNFHEEYLNDHLENENVPEENSKCSHCPCFEALVKFQKEAYEDLQKGQQKILKKMSIIERQNEMLLNTTAQAVEVNGSNILEFEFNRLTNKKDLMQCDERLGETDYFQQVLDWLKSKIIDTDAENRMLEALDLIFEKTLLVECSWTGIGKGCTKFEIRLLRNLMNLFQTIGSTKFHKVSENMLSKFFQRKLKQAKQRLNIQGVRKPTNHKRQTEKNLKKKTVNIA</sequence>
<dbReference type="EnsemblMetazoa" id="AARA018507-RA">
    <property type="protein sequence ID" value="AARA018507-PA"/>
    <property type="gene ID" value="AARA018507"/>
</dbReference>
<feature type="region of interest" description="Disordered" evidence="1">
    <location>
        <begin position="336"/>
        <end position="355"/>
    </location>
</feature>
<name>A0A8W7MT74_ANOAR</name>
<dbReference type="InterPro" id="IPR032071">
    <property type="entry name" value="DUF4806"/>
</dbReference>
<dbReference type="Proteomes" id="UP000075840">
    <property type="component" value="Unassembled WGS sequence"/>
</dbReference>
<evidence type="ECO:0000313" key="3">
    <source>
        <dbReference type="EnsemblMetazoa" id="AARA018507-PA"/>
    </source>
</evidence>